<gene>
    <name evidence="2" type="ORF">GCM10010984_13920</name>
    <name evidence="3" type="ORF">SAMN05443634_106208</name>
</gene>
<evidence type="ECO:0000313" key="4">
    <source>
        <dbReference type="Proteomes" id="UP000184120"/>
    </source>
</evidence>
<sequence>MKKSLTFRILLPSIFFTFYSVSAQVGIGTTTPRGALDINNPTTFNMPLVLPVNVSVNNMINPQGGAVVPGSLMYDSTLDCIRLYRQNVGNGSPGWSTCIGAGESTPTSVASINCNNPTNTGNVVVNEAVSPGVTFTINYTGGNGSSYPQEVVNSTGIEGLTATRIAGNFNNGNGTVTYTITGTATSTGTAIFPITIGGISCNVSRSVILPPPVPAPTIIANCSGFLLPYRTNNTTAVGTVSGLPVTSTFNEFVNIGTLGSNVDCGIATFAENTFWLGGGNNVSSMSIKFDRPVSNLKVFQTASISTTNSKETFFYTLKRNGVDVTPTSPITRVYSGSCIPGQFNIFQNRVRCDSTTQAGVVYSVGGVWFDEVVISAIASIGNGSIFNFCIGNTY</sequence>
<dbReference type="Proteomes" id="UP000184120">
    <property type="component" value="Unassembled WGS sequence"/>
</dbReference>
<evidence type="ECO:0000256" key="1">
    <source>
        <dbReference type="SAM" id="SignalP"/>
    </source>
</evidence>
<feature type="signal peptide" evidence="1">
    <location>
        <begin position="1"/>
        <end position="23"/>
    </location>
</feature>
<reference evidence="2" key="5">
    <citation type="submission" date="2024-05" db="EMBL/GenBank/DDBJ databases">
        <authorList>
            <person name="Sun Q."/>
            <person name="Zhou Y."/>
        </authorList>
    </citation>
    <scope>NUCLEOTIDE SEQUENCE</scope>
    <source>
        <strain evidence="2">CGMCC 1.12707</strain>
    </source>
</reference>
<protein>
    <recommendedName>
        <fullName evidence="6">Ig-like domain-containing protein</fullName>
    </recommendedName>
</protein>
<dbReference type="STRING" id="1434701.SAMN05443634_106208"/>
<reference evidence="3" key="2">
    <citation type="submission" date="2016-11" db="EMBL/GenBank/DDBJ databases">
        <authorList>
            <person name="Jaros S."/>
            <person name="Januszkiewicz K."/>
            <person name="Wedrychowicz H."/>
        </authorList>
    </citation>
    <scope>NUCLEOTIDE SEQUENCE [LARGE SCALE GENOMIC DNA]</scope>
    <source>
        <strain evidence="3">DSM 27989</strain>
    </source>
</reference>
<evidence type="ECO:0000313" key="2">
    <source>
        <dbReference type="EMBL" id="GGE97560.1"/>
    </source>
</evidence>
<reference evidence="2" key="1">
    <citation type="journal article" date="2014" name="Int. J. Syst. Evol. Microbiol.">
        <title>Complete genome of a new Firmicutes species belonging to the dominant human colonic microbiota ('Ruminococcus bicirculans') reveals two chromosomes and a selective capacity to utilize plant glucans.</title>
        <authorList>
            <consortium name="NISC Comparative Sequencing Program"/>
            <person name="Wegmann U."/>
            <person name="Louis P."/>
            <person name="Goesmann A."/>
            <person name="Henrissat B."/>
            <person name="Duncan S.H."/>
            <person name="Flint H.J."/>
        </authorList>
    </citation>
    <scope>NUCLEOTIDE SEQUENCE</scope>
    <source>
        <strain evidence="2">CGMCC 1.12707</strain>
    </source>
</reference>
<proteinExistence type="predicted"/>
<dbReference type="EMBL" id="FRBH01000006">
    <property type="protein sequence ID" value="SHL16428.1"/>
    <property type="molecule type" value="Genomic_DNA"/>
</dbReference>
<dbReference type="EMBL" id="BMFL01000008">
    <property type="protein sequence ID" value="GGE97560.1"/>
    <property type="molecule type" value="Genomic_DNA"/>
</dbReference>
<keyword evidence="1" id="KW-0732">Signal</keyword>
<evidence type="ECO:0008006" key="6">
    <source>
        <dbReference type="Google" id="ProtNLM"/>
    </source>
</evidence>
<dbReference type="OrthoDB" id="1451463at2"/>
<reference evidence="4" key="3">
    <citation type="submission" date="2016-11" db="EMBL/GenBank/DDBJ databases">
        <authorList>
            <person name="Varghese N."/>
            <person name="Submissions S."/>
        </authorList>
    </citation>
    <scope>NUCLEOTIDE SEQUENCE [LARGE SCALE GENOMIC DNA]</scope>
    <source>
        <strain evidence="4">DSM 27989</strain>
    </source>
</reference>
<evidence type="ECO:0000313" key="3">
    <source>
        <dbReference type="EMBL" id="SHL16428.1"/>
    </source>
</evidence>
<reference evidence="5" key="4">
    <citation type="journal article" date="2019" name="Int. J. Syst. Evol. Microbiol.">
        <title>The Global Catalogue of Microorganisms (GCM) 10K type strain sequencing project: providing services to taxonomists for standard genome sequencing and annotation.</title>
        <authorList>
            <consortium name="The Broad Institute Genomics Platform"/>
            <consortium name="The Broad Institute Genome Sequencing Center for Infectious Disease"/>
            <person name="Wu L."/>
            <person name="Ma J."/>
        </authorList>
    </citation>
    <scope>NUCLEOTIDE SEQUENCE [LARGE SCALE GENOMIC DNA]</scope>
    <source>
        <strain evidence="5">CGMCC 1.12707</strain>
    </source>
</reference>
<feature type="chain" id="PRO_5009922843" description="Ig-like domain-containing protein" evidence="1">
    <location>
        <begin position="24"/>
        <end position="394"/>
    </location>
</feature>
<name>A0A1M6YDW3_9FLAO</name>
<dbReference type="AlphaFoldDB" id="A0A1M6YDW3"/>
<dbReference type="Proteomes" id="UP000650994">
    <property type="component" value="Unassembled WGS sequence"/>
</dbReference>
<evidence type="ECO:0000313" key="5">
    <source>
        <dbReference type="Proteomes" id="UP000650994"/>
    </source>
</evidence>
<dbReference type="RefSeq" id="WP_072931881.1">
    <property type="nucleotide sequence ID" value="NZ_BMFL01000008.1"/>
</dbReference>
<keyword evidence="5" id="KW-1185">Reference proteome</keyword>
<organism evidence="3 4">
    <name type="scientific">Chishuiella changwenlii</name>
    <dbReference type="NCBI Taxonomy" id="1434701"/>
    <lineage>
        <taxon>Bacteria</taxon>
        <taxon>Pseudomonadati</taxon>
        <taxon>Bacteroidota</taxon>
        <taxon>Flavobacteriia</taxon>
        <taxon>Flavobacteriales</taxon>
        <taxon>Weeksellaceae</taxon>
        <taxon>Chishuiella</taxon>
    </lineage>
</organism>
<accession>A0A1M6YDW3</accession>